<dbReference type="InterPro" id="IPR025676">
    <property type="entry name" value="Clr5_dom"/>
</dbReference>
<evidence type="ECO:0000313" key="2">
    <source>
        <dbReference type="EMBL" id="KAH7126252.1"/>
    </source>
</evidence>
<dbReference type="Proteomes" id="UP000717696">
    <property type="component" value="Unassembled WGS sequence"/>
</dbReference>
<comment type="caution">
    <text evidence="2">The sequence shown here is derived from an EMBL/GenBank/DDBJ whole genome shotgun (WGS) entry which is preliminary data.</text>
</comment>
<dbReference type="PANTHER" id="PTHR38788">
    <property type="entry name" value="CLR5 DOMAIN-CONTAINING PROTEIN"/>
    <property type="match status" value="1"/>
</dbReference>
<dbReference type="PANTHER" id="PTHR38788:SF3">
    <property type="entry name" value="CLR5 DOMAIN-CONTAINING PROTEIN"/>
    <property type="match status" value="1"/>
</dbReference>
<evidence type="ECO:0000259" key="1">
    <source>
        <dbReference type="Pfam" id="PF14420"/>
    </source>
</evidence>
<gene>
    <name evidence="2" type="ORF">B0J13DRAFT_565057</name>
</gene>
<dbReference type="AlphaFoldDB" id="A0A9P9DWF3"/>
<dbReference type="OrthoDB" id="5104261at2759"/>
<name>A0A9P9DWF3_9HYPO</name>
<accession>A0A9P9DWF3</accession>
<proteinExistence type="predicted"/>
<dbReference type="Pfam" id="PF14420">
    <property type="entry name" value="Clr5"/>
    <property type="match status" value="1"/>
</dbReference>
<evidence type="ECO:0000313" key="3">
    <source>
        <dbReference type="Proteomes" id="UP000717696"/>
    </source>
</evidence>
<organism evidence="2 3">
    <name type="scientific">Dactylonectria estremocensis</name>
    <dbReference type="NCBI Taxonomy" id="1079267"/>
    <lineage>
        <taxon>Eukaryota</taxon>
        <taxon>Fungi</taxon>
        <taxon>Dikarya</taxon>
        <taxon>Ascomycota</taxon>
        <taxon>Pezizomycotina</taxon>
        <taxon>Sordariomycetes</taxon>
        <taxon>Hypocreomycetidae</taxon>
        <taxon>Hypocreales</taxon>
        <taxon>Nectriaceae</taxon>
        <taxon>Dactylonectria</taxon>
    </lineage>
</organism>
<dbReference type="EMBL" id="JAGMUU010000023">
    <property type="protein sequence ID" value="KAH7126252.1"/>
    <property type="molecule type" value="Genomic_DNA"/>
</dbReference>
<keyword evidence="3" id="KW-1185">Reference proteome</keyword>
<sequence>MIRHLLTAPENSVSCSASSQLNFIAMSLVPFSPQAPRTVIRGPDPATWTRHWQPITRLYIHENESLEDIMEFMARTYNFHTTKRMFKFRIKGWKLNKSFRPKEALAMARVKARRETTGKGAGFWRYGRPVTPAKLERYFCNHPHTAAQLKKYALEDVFAKGHIEALLPAHIVGLTPSRALKLDKDMHSLEDLMASLNYYLKNGCFDHHSDLNYSSAGLWTQDGLRLGLDGALDILEQSQSQTRYRKVANSILQSEFDALRSTVDIEHPVLIWGILYLYTKAYFVSHRPEIAIL</sequence>
<feature type="domain" description="Clr5" evidence="1">
    <location>
        <begin position="46"/>
        <end position="97"/>
    </location>
</feature>
<protein>
    <submittedName>
        <fullName evidence="2">Clr5 domain-containing protein</fullName>
    </submittedName>
</protein>
<reference evidence="2" key="1">
    <citation type="journal article" date="2021" name="Nat. Commun.">
        <title>Genetic determinants of endophytism in the Arabidopsis root mycobiome.</title>
        <authorList>
            <person name="Mesny F."/>
            <person name="Miyauchi S."/>
            <person name="Thiergart T."/>
            <person name="Pickel B."/>
            <person name="Atanasova L."/>
            <person name="Karlsson M."/>
            <person name="Huettel B."/>
            <person name="Barry K.W."/>
            <person name="Haridas S."/>
            <person name="Chen C."/>
            <person name="Bauer D."/>
            <person name="Andreopoulos W."/>
            <person name="Pangilinan J."/>
            <person name="LaButti K."/>
            <person name="Riley R."/>
            <person name="Lipzen A."/>
            <person name="Clum A."/>
            <person name="Drula E."/>
            <person name="Henrissat B."/>
            <person name="Kohler A."/>
            <person name="Grigoriev I.V."/>
            <person name="Martin F.M."/>
            <person name="Hacquard S."/>
        </authorList>
    </citation>
    <scope>NUCLEOTIDE SEQUENCE</scope>
    <source>
        <strain evidence="2">MPI-CAGE-AT-0021</strain>
    </source>
</reference>